<accession>A0ACB9P309</accession>
<organism evidence="1 2">
    <name type="scientific">Melastoma candidum</name>
    <dbReference type="NCBI Taxonomy" id="119954"/>
    <lineage>
        <taxon>Eukaryota</taxon>
        <taxon>Viridiplantae</taxon>
        <taxon>Streptophyta</taxon>
        <taxon>Embryophyta</taxon>
        <taxon>Tracheophyta</taxon>
        <taxon>Spermatophyta</taxon>
        <taxon>Magnoliopsida</taxon>
        <taxon>eudicotyledons</taxon>
        <taxon>Gunneridae</taxon>
        <taxon>Pentapetalae</taxon>
        <taxon>rosids</taxon>
        <taxon>malvids</taxon>
        <taxon>Myrtales</taxon>
        <taxon>Melastomataceae</taxon>
        <taxon>Melastomatoideae</taxon>
        <taxon>Melastomateae</taxon>
        <taxon>Melastoma</taxon>
    </lineage>
</organism>
<name>A0ACB9P309_9MYRT</name>
<proteinExistence type="predicted"/>
<comment type="caution">
    <text evidence="1">The sequence shown here is derived from an EMBL/GenBank/DDBJ whole genome shotgun (WGS) entry which is preliminary data.</text>
</comment>
<dbReference type="Proteomes" id="UP001057402">
    <property type="component" value="Chromosome 7"/>
</dbReference>
<sequence>MRPSIGSLDNGGGSAAPLPDLPPEIVKHILSLLPLKYAMQAALVAKAYKDVWRHSQIIEFDACSFHSLTFASIADIIDRIFAMHDGPIIKAVSLCLLTTARCHESEVVSWIQKAISKGVETLILNFVKGAGTVIISAEDIDISSVRVLKLSGCEIDVLPRARSIEFLKVISFQKVRFTETIIPTLIERCPLLESLELVSCKSFRRLKIVTCMTGRLRVLKLMDCSRALTIEVCVPTLRTFHFHGPITCFDRVDLKQLNDVIICFLPPRILPGLRNFMNILEGLERVVVQTISATFLEGLFQYPNGTMVTEPKHLLPNLEEVQLLIDRGTYINIRNIVSFLLKCPRAERVYIDMNEAGNDADWNVYQDGEIGLLPTLKSPRFVALDGFVFSRNHHAALAYLFLLKAVGLETLVVIPPSSRWNSYHTRRVDIPQYMRSFRYMKSIWSKLNPKVDIKIHNSVTCFNPPAHIISSWY</sequence>
<evidence type="ECO:0000313" key="2">
    <source>
        <dbReference type="Proteomes" id="UP001057402"/>
    </source>
</evidence>
<keyword evidence="2" id="KW-1185">Reference proteome</keyword>
<reference evidence="2" key="1">
    <citation type="journal article" date="2023" name="Front. Plant Sci.">
        <title>Chromosomal-level genome assembly of Melastoma candidum provides insights into trichome evolution.</title>
        <authorList>
            <person name="Zhong Y."/>
            <person name="Wu W."/>
            <person name="Sun C."/>
            <person name="Zou P."/>
            <person name="Liu Y."/>
            <person name="Dai S."/>
            <person name="Zhou R."/>
        </authorList>
    </citation>
    <scope>NUCLEOTIDE SEQUENCE [LARGE SCALE GENOMIC DNA]</scope>
</reference>
<gene>
    <name evidence="1" type="ORF">MLD38_027518</name>
</gene>
<protein>
    <submittedName>
        <fullName evidence="1">Uncharacterized protein</fullName>
    </submittedName>
</protein>
<dbReference type="EMBL" id="CM042886">
    <property type="protein sequence ID" value="KAI4342960.1"/>
    <property type="molecule type" value="Genomic_DNA"/>
</dbReference>
<evidence type="ECO:0000313" key="1">
    <source>
        <dbReference type="EMBL" id="KAI4342960.1"/>
    </source>
</evidence>